<feature type="transmembrane region" description="Helical" evidence="1">
    <location>
        <begin position="12"/>
        <end position="32"/>
    </location>
</feature>
<evidence type="ECO:0000256" key="1">
    <source>
        <dbReference type="SAM" id="Phobius"/>
    </source>
</evidence>
<proteinExistence type="predicted"/>
<keyword evidence="1" id="KW-0472">Membrane</keyword>
<feature type="transmembrane region" description="Helical" evidence="1">
    <location>
        <begin position="103"/>
        <end position="122"/>
    </location>
</feature>
<evidence type="ECO:0008006" key="4">
    <source>
        <dbReference type="Google" id="ProtNLM"/>
    </source>
</evidence>
<comment type="caution">
    <text evidence="2">The sequence shown here is derived from an EMBL/GenBank/DDBJ whole genome shotgun (WGS) entry which is preliminary data.</text>
</comment>
<dbReference type="RefSeq" id="WP_009128205.1">
    <property type="nucleotide sequence ID" value="NZ_JH992940.1"/>
</dbReference>
<keyword evidence="1" id="KW-0812">Transmembrane</keyword>
<keyword evidence="1" id="KW-1133">Transmembrane helix</keyword>
<gene>
    <name evidence="2" type="ORF">HMPREF9447_00762</name>
</gene>
<dbReference type="OrthoDB" id="1653128at2"/>
<accession>K9EMZ0</accession>
<sequence length="180" mass="21470">MTQCSYRHITGYILLLVLLDQVIKWVINIYFLESHFNIIPGLLEFHPTFNNKNSYIGSLLYKNYNLTIGFVIHLMIILPAECLIISFYYFLRNKFQKTRLLDIAVVFQISGIICWLIGNFRTNGELDYIYLKPLFVFDLKDIYNNCFVVFWLLFCFKNGIQIKNLKVKEFTSYLKKLFVR</sequence>
<dbReference type="AlphaFoldDB" id="K9EMZ0"/>
<keyword evidence="3" id="KW-1185">Reference proteome</keyword>
<dbReference type="PATRIC" id="fig|742727.4.peg.762"/>
<dbReference type="InterPro" id="IPR001872">
    <property type="entry name" value="Peptidase_A8"/>
</dbReference>
<feature type="transmembrane region" description="Helical" evidence="1">
    <location>
        <begin position="68"/>
        <end position="91"/>
    </location>
</feature>
<evidence type="ECO:0000313" key="2">
    <source>
        <dbReference type="EMBL" id="EKU92312.1"/>
    </source>
</evidence>
<feature type="transmembrane region" description="Helical" evidence="1">
    <location>
        <begin position="142"/>
        <end position="160"/>
    </location>
</feature>
<dbReference type="GO" id="GO:0004190">
    <property type="term" value="F:aspartic-type endopeptidase activity"/>
    <property type="evidence" value="ECO:0007669"/>
    <property type="project" value="InterPro"/>
</dbReference>
<dbReference type="HOGENOM" id="CLU_095240_0_0_10"/>
<protein>
    <recommendedName>
        <fullName evidence="4">Signal peptidase II</fullName>
    </recommendedName>
</protein>
<organism evidence="2 3">
    <name type="scientific">Bacteroides oleiciplenus YIT 12058</name>
    <dbReference type="NCBI Taxonomy" id="742727"/>
    <lineage>
        <taxon>Bacteria</taxon>
        <taxon>Pseudomonadati</taxon>
        <taxon>Bacteroidota</taxon>
        <taxon>Bacteroidia</taxon>
        <taxon>Bacteroidales</taxon>
        <taxon>Bacteroidaceae</taxon>
        <taxon>Bacteroides</taxon>
    </lineage>
</organism>
<dbReference type="Pfam" id="PF01252">
    <property type="entry name" value="Peptidase_A8"/>
    <property type="match status" value="1"/>
</dbReference>
<dbReference type="GO" id="GO:0016020">
    <property type="term" value="C:membrane"/>
    <property type="evidence" value="ECO:0007669"/>
    <property type="project" value="InterPro"/>
</dbReference>
<dbReference type="eggNOG" id="COG0597">
    <property type="taxonomic scope" value="Bacteria"/>
</dbReference>
<evidence type="ECO:0000313" key="3">
    <source>
        <dbReference type="Proteomes" id="UP000009872"/>
    </source>
</evidence>
<name>K9EMZ0_9BACE</name>
<dbReference type="Proteomes" id="UP000009872">
    <property type="component" value="Unassembled WGS sequence"/>
</dbReference>
<dbReference type="GO" id="GO:0006508">
    <property type="term" value="P:proteolysis"/>
    <property type="evidence" value="ECO:0007669"/>
    <property type="project" value="InterPro"/>
</dbReference>
<dbReference type="EMBL" id="ADLF01000002">
    <property type="protein sequence ID" value="EKU92312.1"/>
    <property type="molecule type" value="Genomic_DNA"/>
</dbReference>
<reference evidence="2 3" key="1">
    <citation type="submission" date="2012-09" db="EMBL/GenBank/DDBJ databases">
        <title>The Genome Sequence of Bacteroides oleiciplenus YIT 12058.</title>
        <authorList>
            <consortium name="The Broad Institute Genome Sequencing Platform"/>
            <person name="Earl A."/>
            <person name="Ward D."/>
            <person name="Feldgarden M."/>
            <person name="Gevers D."/>
            <person name="Morotomi M."/>
            <person name="Walker B."/>
            <person name="Young S.K."/>
            <person name="Zeng Q."/>
            <person name="Gargeya S."/>
            <person name="Fitzgerald M."/>
            <person name="Haas B."/>
            <person name="Abouelleil A."/>
            <person name="Alvarado L."/>
            <person name="Arachchi H.M."/>
            <person name="Berlin A.M."/>
            <person name="Chapman S.B."/>
            <person name="Goldberg J."/>
            <person name="Griggs A."/>
            <person name="Gujja S."/>
            <person name="Hansen M."/>
            <person name="Howarth C."/>
            <person name="Imamovic A."/>
            <person name="Larimer J."/>
            <person name="McCowen C."/>
            <person name="Montmayeur A."/>
            <person name="Murphy C."/>
            <person name="Neiman D."/>
            <person name="Pearson M."/>
            <person name="Priest M."/>
            <person name="Roberts A."/>
            <person name="Saif S."/>
            <person name="Shea T."/>
            <person name="Sisk P."/>
            <person name="Sykes S."/>
            <person name="Wortman J."/>
            <person name="Nusbaum C."/>
            <person name="Birren B."/>
        </authorList>
    </citation>
    <scope>NUCLEOTIDE SEQUENCE [LARGE SCALE GENOMIC DNA]</scope>
    <source>
        <strain evidence="2 3">YIT 12058</strain>
    </source>
</reference>